<dbReference type="Proteomes" id="UP000019277">
    <property type="component" value="Unassembled WGS sequence"/>
</dbReference>
<organism evidence="1 2">
    <name type="scientific">Actinokineospora spheciospongiae</name>
    <dbReference type="NCBI Taxonomy" id="909613"/>
    <lineage>
        <taxon>Bacteria</taxon>
        <taxon>Bacillati</taxon>
        <taxon>Actinomycetota</taxon>
        <taxon>Actinomycetes</taxon>
        <taxon>Pseudonocardiales</taxon>
        <taxon>Pseudonocardiaceae</taxon>
        <taxon>Actinokineospora</taxon>
    </lineage>
</organism>
<keyword evidence="2" id="KW-1185">Reference proteome</keyword>
<dbReference type="AlphaFoldDB" id="W7IWU7"/>
<reference evidence="1 2" key="1">
    <citation type="journal article" date="2014" name="Genome Announc.">
        <title>Draft Genome Sequence of the Antitrypanosomally Active Sponge-Associated Bacterium Actinokineospora sp. Strain EG49.</title>
        <authorList>
            <person name="Harjes J."/>
            <person name="Ryu T."/>
            <person name="Abdelmohsen U.R."/>
            <person name="Moitinho-Silva L."/>
            <person name="Horn H."/>
            <person name="Ravasi T."/>
            <person name="Hentschel U."/>
        </authorList>
    </citation>
    <scope>NUCLEOTIDE SEQUENCE [LARGE SCALE GENOMIC DNA]</scope>
    <source>
        <strain evidence="1 2">EG49</strain>
    </source>
</reference>
<sequence>MAPASATTLVIPCTPDPANNRWSCTNRPNTEIIDDHVTVGHLQRSRNYFFCRQDGDGPLGTHWIYTRADNGNYGFARGNDVFETDGLPDC</sequence>
<name>W7IWU7_9PSEU</name>
<evidence type="ECO:0000313" key="2">
    <source>
        <dbReference type="Proteomes" id="UP000019277"/>
    </source>
</evidence>
<comment type="caution">
    <text evidence="1">The sequence shown here is derived from an EMBL/GenBank/DDBJ whole genome shotgun (WGS) entry which is preliminary data.</text>
</comment>
<proteinExistence type="predicted"/>
<dbReference type="EMBL" id="AYXG01000139">
    <property type="protein sequence ID" value="EWC60926.1"/>
    <property type="molecule type" value="Genomic_DNA"/>
</dbReference>
<gene>
    <name evidence="1" type="ORF">UO65_3856</name>
</gene>
<protein>
    <submittedName>
        <fullName evidence="1">Uncharacterized protein</fullName>
    </submittedName>
</protein>
<evidence type="ECO:0000313" key="1">
    <source>
        <dbReference type="EMBL" id="EWC60926.1"/>
    </source>
</evidence>
<accession>W7IWU7</accession>